<organism evidence="2 3">
    <name type="scientific">Meganyctiphanes norvegica</name>
    <name type="common">Northern krill</name>
    <name type="synonym">Thysanopoda norvegica</name>
    <dbReference type="NCBI Taxonomy" id="48144"/>
    <lineage>
        <taxon>Eukaryota</taxon>
        <taxon>Metazoa</taxon>
        <taxon>Ecdysozoa</taxon>
        <taxon>Arthropoda</taxon>
        <taxon>Crustacea</taxon>
        <taxon>Multicrustacea</taxon>
        <taxon>Malacostraca</taxon>
        <taxon>Eumalacostraca</taxon>
        <taxon>Eucarida</taxon>
        <taxon>Euphausiacea</taxon>
        <taxon>Euphausiidae</taxon>
        <taxon>Meganyctiphanes</taxon>
    </lineage>
</organism>
<evidence type="ECO:0000313" key="2">
    <source>
        <dbReference type="EMBL" id="CAL4255935.1"/>
    </source>
</evidence>
<dbReference type="SUPFAM" id="SSF48371">
    <property type="entry name" value="ARM repeat"/>
    <property type="match status" value="1"/>
</dbReference>
<sequence>VKLQAVAKNPTKPHYVHYLFETLSLVIKTVCGNVDGAVGEFDRNLFPIFQEILQNEVDSLIPYIFQTISLLLERQKAEVPEAYLSLLPFLVMPVLWERPG</sequence>
<accession>A0AAV2SXY9</accession>
<feature type="non-terminal residue" evidence="2">
    <location>
        <position position="100"/>
    </location>
</feature>
<dbReference type="InterPro" id="IPR005043">
    <property type="entry name" value="XPO2_C"/>
</dbReference>
<protein>
    <recommendedName>
        <fullName evidence="1">Exportin-2 C-terminal domain-containing protein</fullName>
    </recommendedName>
</protein>
<evidence type="ECO:0000313" key="3">
    <source>
        <dbReference type="Proteomes" id="UP001497623"/>
    </source>
</evidence>
<name>A0AAV2SXY9_MEGNR</name>
<feature type="non-terminal residue" evidence="2">
    <location>
        <position position="1"/>
    </location>
</feature>
<evidence type="ECO:0000259" key="1">
    <source>
        <dbReference type="Pfam" id="PF03378"/>
    </source>
</evidence>
<comment type="caution">
    <text evidence="2">The sequence shown here is derived from an EMBL/GenBank/DDBJ whole genome shotgun (WGS) entry which is preliminary data.</text>
</comment>
<dbReference type="EMBL" id="CAXKWB010188297">
    <property type="protein sequence ID" value="CAL4255935.1"/>
    <property type="molecule type" value="Genomic_DNA"/>
</dbReference>
<keyword evidence="3" id="KW-1185">Reference proteome</keyword>
<feature type="domain" description="Exportin-2 C-terminal" evidence="1">
    <location>
        <begin position="3"/>
        <end position="100"/>
    </location>
</feature>
<dbReference type="AlphaFoldDB" id="A0AAV2SXY9"/>
<dbReference type="InterPro" id="IPR011989">
    <property type="entry name" value="ARM-like"/>
</dbReference>
<dbReference type="Proteomes" id="UP001497623">
    <property type="component" value="Unassembled WGS sequence"/>
</dbReference>
<proteinExistence type="predicted"/>
<dbReference type="InterPro" id="IPR016024">
    <property type="entry name" value="ARM-type_fold"/>
</dbReference>
<dbReference type="GO" id="GO:0031267">
    <property type="term" value="F:small GTPase binding"/>
    <property type="evidence" value="ECO:0007669"/>
    <property type="project" value="InterPro"/>
</dbReference>
<reference evidence="2 3" key="1">
    <citation type="submission" date="2024-05" db="EMBL/GenBank/DDBJ databases">
        <authorList>
            <person name="Wallberg A."/>
        </authorList>
    </citation>
    <scope>NUCLEOTIDE SEQUENCE [LARGE SCALE GENOMIC DNA]</scope>
</reference>
<gene>
    <name evidence="2" type="ORF">MNOR_LOCUS42015</name>
</gene>
<dbReference type="Gene3D" id="1.25.10.10">
    <property type="entry name" value="Leucine-rich Repeat Variant"/>
    <property type="match status" value="1"/>
</dbReference>
<dbReference type="Pfam" id="PF03378">
    <property type="entry name" value="CAS_CSE1"/>
    <property type="match status" value="1"/>
</dbReference>